<evidence type="ECO:0000313" key="1">
    <source>
        <dbReference type="EMBL" id="RSL32647.1"/>
    </source>
</evidence>
<accession>A0A428N2W8</accession>
<dbReference type="RefSeq" id="WP_125556567.1">
    <property type="nucleotide sequence ID" value="NZ_RBVX01000013.1"/>
</dbReference>
<gene>
    <name evidence="1" type="ORF">D7Z54_14445</name>
</gene>
<dbReference type="EMBL" id="RBVX01000013">
    <property type="protein sequence ID" value="RSL32647.1"/>
    <property type="molecule type" value="Genomic_DNA"/>
</dbReference>
<keyword evidence="2" id="KW-1185">Reference proteome</keyword>
<name>A0A428N2W8_9BACI</name>
<organism evidence="1 2">
    <name type="scientific">Salibacterium salarium</name>
    <dbReference type="NCBI Taxonomy" id="284579"/>
    <lineage>
        <taxon>Bacteria</taxon>
        <taxon>Bacillati</taxon>
        <taxon>Bacillota</taxon>
        <taxon>Bacilli</taxon>
        <taxon>Bacillales</taxon>
        <taxon>Bacillaceae</taxon>
    </lineage>
</organism>
<comment type="caution">
    <text evidence="1">The sequence shown here is derived from an EMBL/GenBank/DDBJ whole genome shotgun (WGS) entry which is preliminary data.</text>
</comment>
<dbReference type="OrthoDB" id="2663315at2"/>
<dbReference type="AlphaFoldDB" id="A0A428N2W8"/>
<dbReference type="Proteomes" id="UP000275076">
    <property type="component" value="Unassembled WGS sequence"/>
</dbReference>
<sequence length="149" mass="17583">MTVEVTKTHFRIIQLAAEEFDSDPTLTTWRDPHDAFIALRYGPERDSIYLYELGPAIAIFSGQLQEQPFPRQSLWMMAHYMEAQLQVNRHKGNWRKEHHEFLQREMERNSETLKYELSKEDKDKHEITIRCANIANYAMMIADNEGAPL</sequence>
<proteinExistence type="predicted"/>
<protein>
    <submittedName>
        <fullName evidence="1">Uncharacterized protein</fullName>
    </submittedName>
</protein>
<evidence type="ECO:0000313" key="2">
    <source>
        <dbReference type="Proteomes" id="UP000275076"/>
    </source>
</evidence>
<reference evidence="1 2" key="1">
    <citation type="submission" date="2018-10" db="EMBL/GenBank/DDBJ databases">
        <title>Draft genome sequence of Bacillus salarius IM0101, isolated from a hypersaline soil in Inner Mongolia, China.</title>
        <authorList>
            <person name="Yamprayoonswat W."/>
            <person name="Boonvisut S."/>
            <person name="Jumpathong W."/>
            <person name="Sittihan S."/>
            <person name="Ruangsuj P."/>
            <person name="Wanthongcharoen S."/>
            <person name="Thongpramul N."/>
            <person name="Pimmason S."/>
            <person name="Yu B."/>
            <person name="Yasawong M."/>
        </authorList>
    </citation>
    <scope>NUCLEOTIDE SEQUENCE [LARGE SCALE GENOMIC DNA]</scope>
    <source>
        <strain evidence="1 2">IM0101</strain>
    </source>
</reference>